<dbReference type="EMBL" id="CM014085">
    <property type="protein sequence ID" value="TKS74686.1"/>
    <property type="molecule type" value="Genomic_DNA"/>
</dbReference>
<evidence type="ECO:0000313" key="3">
    <source>
        <dbReference type="Proteomes" id="UP000298787"/>
    </source>
</evidence>
<dbReference type="Proteomes" id="UP000298787">
    <property type="component" value="Chromosome 8"/>
</dbReference>
<organism evidence="2 3">
    <name type="scientific">Collichthys lucidus</name>
    <name type="common">Big head croaker</name>
    <name type="synonym">Sciaena lucida</name>
    <dbReference type="NCBI Taxonomy" id="240159"/>
    <lineage>
        <taxon>Eukaryota</taxon>
        <taxon>Metazoa</taxon>
        <taxon>Chordata</taxon>
        <taxon>Craniata</taxon>
        <taxon>Vertebrata</taxon>
        <taxon>Euteleostomi</taxon>
        <taxon>Actinopterygii</taxon>
        <taxon>Neopterygii</taxon>
        <taxon>Teleostei</taxon>
        <taxon>Neoteleostei</taxon>
        <taxon>Acanthomorphata</taxon>
        <taxon>Eupercaria</taxon>
        <taxon>Sciaenidae</taxon>
        <taxon>Collichthys</taxon>
    </lineage>
</organism>
<accession>A0A4U5UIS1</accession>
<sequence>MFSGVNQQQTRNTTQNNTFHHMGGQQTANPVTSASVPCLASHRRLCLVQRSARVSLLQAY</sequence>
<dbReference type="AlphaFoldDB" id="A0A4U5UIS1"/>
<keyword evidence="3" id="KW-1185">Reference proteome</keyword>
<evidence type="ECO:0000313" key="2">
    <source>
        <dbReference type="EMBL" id="TKS74686.1"/>
    </source>
</evidence>
<feature type="compositionally biased region" description="Low complexity" evidence="1">
    <location>
        <begin position="1"/>
        <end position="18"/>
    </location>
</feature>
<feature type="region of interest" description="Disordered" evidence="1">
    <location>
        <begin position="1"/>
        <end position="31"/>
    </location>
</feature>
<name>A0A4U5UIS1_COLLU</name>
<reference evidence="2 3" key="1">
    <citation type="submission" date="2019-01" db="EMBL/GenBank/DDBJ databases">
        <title>Genome Assembly of Collichthys lucidus.</title>
        <authorList>
            <person name="Cai M."/>
            <person name="Xiao S."/>
        </authorList>
    </citation>
    <scope>NUCLEOTIDE SEQUENCE [LARGE SCALE GENOMIC DNA]</scope>
    <source>
        <strain evidence="2">JT15FE1705JMU</strain>
        <tissue evidence="2">Muscle</tissue>
    </source>
</reference>
<proteinExistence type="predicted"/>
<protein>
    <submittedName>
        <fullName evidence="2">Uncharacterized protein</fullName>
    </submittedName>
</protein>
<gene>
    <name evidence="2" type="ORF">D9C73_008769</name>
</gene>
<evidence type="ECO:0000256" key="1">
    <source>
        <dbReference type="SAM" id="MobiDB-lite"/>
    </source>
</evidence>